<name>A0A2W7INR8_9PROT</name>
<dbReference type="EMBL" id="QKYU01000003">
    <property type="protein sequence ID" value="PZW49159.1"/>
    <property type="molecule type" value="Genomic_DNA"/>
</dbReference>
<accession>A0A2W7INR8</accession>
<comment type="caution">
    <text evidence="1">The sequence shown here is derived from an EMBL/GenBank/DDBJ whole genome shotgun (WGS) entry which is preliminary data.</text>
</comment>
<gene>
    <name evidence="1" type="ORF">C8P66_103185</name>
</gene>
<organism evidence="1 2">
    <name type="scientific">Humitalea rosea</name>
    <dbReference type="NCBI Taxonomy" id="990373"/>
    <lineage>
        <taxon>Bacteria</taxon>
        <taxon>Pseudomonadati</taxon>
        <taxon>Pseudomonadota</taxon>
        <taxon>Alphaproteobacteria</taxon>
        <taxon>Acetobacterales</taxon>
        <taxon>Roseomonadaceae</taxon>
        <taxon>Humitalea</taxon>
    </lineage>
</organism>
<dbReference type="AlphaFoldDB" id="A0A2W7INR8"/>
<protein>
    <submittedName>
        <fullName evidence="1">Uncharacterized protein</fullName>
    </submittedName>
</protein>
<proteinExistence type="predicted"/>
<evidence type="ECO:0000313" key="2">
    <source>
        <dbReference type="Proteomes" id="UP000249688"/>
    </source>
</evidence>
<dbReference type="Proteomes" id="UP000249688">
    <property type="component" value="Unassembled WGS sequence"/>
</dbReference>
<reference evidence="1 2" key="1">
    <citation type="submission" date="2018-06" db="EMBL/GenBank/DDBJ databases">
        <title>Genomic Encyclopedia of Archaeal and Bacterial Type Strains, Phase II (KMG-II): from individual species to whole genera.</title>
        <authorList>
            <person name="Goeker M."/>
        </authorList>
    </citation>
    <scope>NUCLEOTIDE SEQUENCE [LARGE SCALE GENOMIC DNA]</scope>
    <source>
        <strain evidence="1 2">DSM 24525</strain>
    </source>
</reference>
<sequence>MQPGDTSMQKGNVTKLQRIGARSGADLEAELGFQPGRLRNGYLFLVLIQPLTAVDFDFAGITLRSGGRLGNPAATKAEDELRRHVSEQMRLEYGIATYIEMKERALGSISATGPNRIIKILPSIRNDPGMSPRDQYPPGGGGLQWTLLNPCKFLVALEVTATGFAKAQGASWRIGPGSSYEERHQINAYLERVA</sequence>
<evidence type="ECO:0000313" key="1">
    <source>
        <dbReference type="EMBL" id="PZW49159.1"/>
    </source>
</evidence>
<keyword evidence="2" id="KW-1185">Reference proteome</keyword>